<dbReference type="AlphaFoldDB" id="F7YXI2"/>
<dbReference type="Proteomes" id="UP000006804">
    <property type="component" value="Chromosome"/>
</dbReference>
<feature type="binding site" evidence="4">
    <location>
        <position position="116"/>
    </location>
    <ligand>
        <name>Mn(2+)</name>
        <dbReference type="ChEBI" id="CHEBI:29035"/>
        <label>1</label>
    </ligand>
</feature>
<feature type="binding site" evidence="4">
    <location>
        <position position="196"/>
    </location>
    <ligand>
        <name>Mn(2+)</name>
        <dbReference type="ChEBI" id="CHEBI:29035"/>
        <label>1</label>
    </ligand>
</feature>
<evidence type="ECO:0000256" key="3">
    <source>
        <dbReference type="ARBA" id="ARBA00022801"/>
    </source>
</evidence>
<dbReference type="RefSeq" id="WP_013931846.1">
    <property type="nucleotide sequence ID" value="NC_015707.1"/>
</dbReference>
<dbReference type="Gene3D" id="3.40.800.10">
    <property type="entry name" value="Ureohydrolase domain"/>
    <property type="match status" value="1"/>
</dbReference>
<dbReference type="EMBL" id="CP002351">
    <property type="protein sequence ID" value="AEH50623.1"/>
    <property type="molecule type" value="Genomic_DNA"/>
</dbReference>
<dbReference type="PROSITE" id="PS51409">
    <property type="entry name" value="ARGINASE_2"/>
    <property type="match status" value="1"/>
</dbReference>
<dbReference type="NCBIfam" id="TIGR01230">
    <property type="entry name" value="agmatinase"/>
    <property type="match status" value="1"/>
</dbReference>
<feature type="binding site" evidence="4">
    <location>
        <position position="194"/>
    </location>
    <ligand>
        <name>Mn(2+)</name>
        <dbReference type="ChEBI" id="CHEBI:29035"/>
        <label>1</label>
    </ligand>
</feature>
<dbReference type="Pfam" id="PF00491">
    <property type="entry name" value="Arginase"/>
    <property type="match status" value="1"/>
</dbReference>
<dbReference type="InterPro" id="IPR006035">
    <property type="entry name" value="Ureohydrolase"/>
</dbReference>
<reference evidence="5 6" key="1">
    <citation type="submission" date="2010-11" db="EMBL/GenBank/DDBJ databases">
        <title>The complete genome of Thermotoga thermarum DSM 5069.</title>
        <authorList>
            <consortium name="US DOE Joint Genome Institute (JGI-PGF)"/>
            <person name="Lucas S."/>
            <person name="Copeland A."/>
            <person name="Lapidus A."/>
            <person name="Bruce D."/>
            <person name="Goodwin L."/>
            <person name="Pitluck S."/>
            <person name="Kyrpides N."/>
            <person name="Mavromatis K."/>
            <person name="Ivanova N."/>
            <person name="Zeytun A."/>
            <person name="Brettin T."/>
            <person name="Detter J.C."/>
            <person name="Tapia R."/>
            <person name="Han C."/>
            <person name="Land M."/>
            <person name="Hauser L."/>
            <person name="Markowitz V."/>
            <person name="Cheng J.-F."/>
            <person name="Hugenholtz P."/>
            <person name="Woyke T."/>
            <person name="Wu D."/>
            <person name="Spring S."/>
            <person name="Schroeder M."/>
            <person name="Brambilla E."/>
            <person name="Klenk H.-P."/>
            <person name="Eisen J.A."/>
        </authorList>
    </citation>
    <scope>NUCLEOTIDE SEQUENCE [LARGE SCALE GENOMIC DNA]</scope>
    <source>
        <strain evidence="5 6">DSM 5069</strain>
    </source>
</reference>
<sequence>MKRYVIVGVPFDGTTSFMPSARYGPTLVRHALKHLLEPYVFEYDVDLAKINVFDSGDAEIVAGDVIKTLENVAKHIQRNFVESGGDFLIVLGGEHTVSYAPVNYLKPKSFLVFDTHFDLCDEYQGTKWSHACVTRRIHELGIQVLLVGVRSAMKQEIDYARENKISWIHAKDFSLEKFIQEVKKLPDPVYLSIDIDVFDIGLVDDTGTPEPGGLNFWQLLGAFEWLFSNKRVVGFDIVEVAGTSLASKSAITAGKLLKYLIALCEVNQKA</sequence>
<dbReference type="HOGENOM" id="CLU_039478_0_2_0"/>
<dbReference type="InterPro" id="IPR005925">
    <property type="entry name" value="Agmatinase-rel"/>
</dbReference>
<dbReference type="GO" id="GO:0008783">
    <property type="term" value="F:agmatinase activity"/>
    <property type="evidence" value="ECO:0007669"/>
    <property type="project" value="UniProtKB-EC"/>
</dbReference>
<dbReference type="CDD" id="cd11593">
    <property type="entry name" value="Agmatinase-like_2"/>
    <property type="match status" value="1"/>
</dbReference>
<dbReference type="EC" id="3.5.3.11" evidence="5"/>
<feature type="binding site" evidence="4">
    <location>
        <position position="95"/>
    </location>
    <ligand>
        <name>Mn(2+)</name>
        <dbReference type="ChEBI" id="CHEBI:29035"/>
        <label>1</label>
    </ligand>
</feature>
<evidence type="ECO:0000256" key="2">
    <source>
        <dbReference type="ARBA" id="ARBA00022723"/>
    </source>
</evidence>
<keyword evidence="6" id="KW-1185">Reference proteome</keyword>
<keyword evidence="2 4" id="KW-0479">Metal-binding</keyword>
<gene>
    <name evidence="5" type="ORF">Theth_0534</name>
</gene>
<evidence type="ECO:0000313" key="5">
    <source>
        <dbReference type="EMBL" id="AEH50623.1"/>
    </source>
</evidence>
<comment type="similarity">
    <text evidence="1">Belongs to the arginase family. Agmatinase subfamily.</text>
</comment>
<dbReference type="InterPro" id="IPR023696">
    <property type="entry name" value="Ureohydrolase_dom_sf"/>
</dbReference>
<dbReference type="SUPFAM" id="SSF52768">
    <property type="entry name" value="Arginase/deacetylase"/>
    <property type="match status" value="1"/>
</dbReference>
<dbReference type="PIRSF" id="PIRSF036979">
    <property type="entry name" value="Arginase"/>
    <property type="match status" value="1"/>
</dbReference>
<name>F7YXI2_9THEM</name>
<dbReference type="KEGG" id="tta:Theth_0534"/>
<accession>F7YXI2</accession>
<dbReference type="PANTHER" id="PTHR11358">
    <property type="entry name" value="ARGINASE/AGMATINASE"/>
    <property type="match status" value="1"/>
</dbReference>
<dbReference type="PATRIC" id="fig|688269.3.peg.554"/>
<evidence type="ECO:0000256" key="4">
    <source>
        <dbReference type="PIRSR" id="PIRSR036979-1"/>
    </source>
</evidence>
<evidence type="ECO:0000256" key="1">
    <source>
        <dbReference type="ARBA" id="ARBA00009227"/>
    </source>
</evidence>
<dbReference type="GO" id="GO:0046872">
    <property type="term" value="F:metal ion binding"/>
    <property type="evidence" value="ECO:0007669"/>
    <property type="project" value="UniProtKB-KW"/>
</dbReference>
<organism evidence="5 6">
    <name type="scientific">Pseudothermotoga thermarum DSM 5069</name>
    <dbReference type="NCBI Taxonomy" id="688269"/>
    <lineage>
        <taxon>Bacteria</taxon>
        <taxon>Thermotogati</taxon>
        <taxon>Thermotogota</taxon>
        <taxon>Thermotogae</taxon>
        <taxon>Thermotogales</taxon>
        <taxon>Thermotogaceae</taxon>
        <taxon>Pseudothermotoga</taxon>
    </lineage>
</organism>
<dbReference type="GO" id="GO:0033389">
    <property type="term" value="P:putrescine biosynthetic process from arginine, via agmatine"/>
    <property type="evidence" value="ECO:0007669"/>
    <property type="project" value="TreeGrafter"/>
</dbReference>
<evidence type="ECO:0000313" key="6">
    <source>
        <dbReference type="Proteomes" id="UP000006804"/>
    </source>
</evidence>
<dbReference type="STRING" id="688269.Theth_0534"/>
<proteinExistence type="inferred from homology"/>
<comment type="cofactor">
    <cofactor evidence="4">
        <name>Mn(2+)</name>
        <dbReference type="ChEBI" id="CHEBI:29035"/>
    </cofactor>
    <text evidence="4">Binds 2 manganese ions per subunit.</text>
</comment>
<dbReference type="OrthoDB" id="9805406at2"/>
<protein>
    <submittedName>
        <fullName evidence="5">Agmatinase</fullName>
        <ecNumber evidence="5">3.5.3.11</ecNumber>
    </submittedName>
</protein>
<dbReference type="eggNOG" id="COG0010">
    <property type="taxonomic scope" value="Bacteria"/>
</dbReference>
<keyword evidence="3 5" id="KW-0378">Hydrolase</keyword>
<dbReference type="PANTHER" id="PTHR11358:SF26">
    <property type="entry name" value="GUANIDINO ACID HYDROLASE, MITOCHONDRIAL"/>
    <property type="match status" value="1"/>
</dbReference>
<feature type="binding site" evidence="4">
    <location>
        <position position="114"/>
    </location>
    <ligand>
        <name>Mn(2+)</name>
        <dbReference type="ChEBI" id="CHEBI:29035"/>
        <label>1</label>
    </ligand>
</feature>
<keyword evidence="4" id="KW-0464">Manganese</keyword>
<feature type="binding site" evidence="4">
    <location>
        <position position="118"/>
    </location>
    <ligand>
        <name>Mn(2+)</name>
        <dbReference type="ChEBI" id="CHEBI:29035"/>
        <label>1</label>
    </ligand>
</feature>